<keyword evidence="5 8" id="KW-0472">Membrane</keyword>
<evidence type="ECO:0000313" key="12">
    <source>
        <dbReference type="Proteomes" id="UP000250275"/>
    </source>
</evidence>
<evidence type="ECO:0000256" key="1">
    <source>
        <dbReference type="ARBA" id="ARBA00004141"/>
    </source>
</evidence>
<dbReference type="AlphaFoldDB" id="A0A310SPA1"/>
<feature type="signal peptide" evidence="9">
    <location>
        <begin position="1"/>
        <end position="16"/>
    </location>
</feature>
<feature type="domain" description="G-protein coupled receptors family 1 profile" evidence="10">
    <location>
        <begin position="1"/>
        <end position="108"/>
    </location>
</feature>
<evidence type="ECO:0000256" key="7">
    <source>
        <dbReference type="ARBA" id="ARBA00023224"/>
    </source>
</evidence>
<dbReference type="GO" id="GO:0005886">
    <property type="term" value="C:plasma membrane"/>
    <property type="evidence" value="ECO:0007669"/>
    <property type="project" value="TreeGrafter"/>
</dbReference>
<keyword evidence="2 8" id="KW-0812">Transmembrane</keyword>
<evidence type="ECO:0000256" key="9">
    <source>
        <dbReference type="SAM" id="SignalP"/>
    </source>
</evidence>
<organism evidence="11 12">
    <name type="scientific">Eufriesea mexicana</name>
    <dbReference type="NCBI Taxonomy" id="516756"/>
    <lineage>
        <taxon>Eukaryota</taxon>
        <taxon>Metazoa</taxon>
        <taxon>Ecdysozoa</taxon>
        <taxon>Arthropoda</taxon>
        <taxon>Hexapoda</taxon>
        <taxon>Insecta</taxon>
        <taxon>Pterygota</taxon>
        <taxon>Neoptera</taxon>
        <taxon>Endopterygota</taxon>
        <taxon>Hymenoptera</taxon>
        <taxon>Apocrita</taxon>
        <taxon>Aculeata</taxon>
        <taxon>Apoidea</taxon>
        <taxon>Anthophila</taxon>
        <taxon>Apidae</taxon>
        <taxon>Eufriesea</taxon>
    </lineage>
</organism>
<name>A0A310SPA1_9HYME</name>
<keyword evidence="12" id="KW-1185">Reference proteome</keyword>
<sequence length="108" mass="12591">MRFLIITIWLISIIIASPVGIARRVIVLHNAQNRNETNDRHVCMNINISDNLMLIYSVFITFTQCIIPLITMYTIYIRIGLKLWYATPPGNPECSRDQNLHHNKIKVR</sequence>
<dbReference type="PROSITE" id="PS50262">
    <property type="entry name" value="G_PROTEIN_RECEP_F1_2"/>
    <property type="match status" value="1"/>
</dbReference>
<dbReference type="PANTHER" id="PTHR24238">
    <property type="entry name" value="G-PROTEIN COUPLED RECEPTOR"/>
    <property type="match status" value="1"/>
</dbReference>
<evidence type="ECO:0000256" key="8">
    <source>
        <dbReference type="SAM" id="Phobius"/>
    </source>
</evidence>
<evidence type="ECO:0000313" key="11">
    <source>
        <dbReference type="EMBL" id="OAD57503.1"/>
    </source>
</evidence>
<keyword evidence="7" id="KW-0807">Transducer</keyword>
<evidence type="ECO:0000259" key="10">
    <source>
        <dbReference type="PROSITE" id="PS50262"/>
    </source>
</evidence>
<dbReference type="PANTHER" id="PTHR24238:SF57">
    <property type="entry name" value="G-PROTEIN COUPLED RECEPTOR 83"/>
    <property type="match status" value="1"/>
</dbReference>
<feature type="transmembrane region" description="Helical" evidence="8">
    <location>
        <begin position="54"/>
        <end position="76"/>
    </location>
</feature>
<evidence type="ECO:0000256" key="4">
    <source>
        <dbReference type="ARBA" id="ARBA00023040"/>
    </source>
</evidence>
<dbReference type="GO" id="GO:0008188">
    <property type="term" value="F:neuropeptide receptor activity"/>
    <property type="evidence" value="ECO:0007669"/>
    <property type="project" value="TreeGrafter"/>
</dbReference>
<accession>A0A310SPA1</accession>
<gene>
    <name evidence="11" type="ORF">WN48_01912</name>
</gene>
<evidence type="ECO:0000256" key="5">
    <source>
        <dbReference type="ARBA" id="ARBA00023136"/>
    </source>
</evidence>
<evidence type="ECO:0000256" key="2">
    <source>
        <dbReference type="ARBA" id="ARBA00022692"/>
    </source>
</evidence>
<keyword evidence="9" id="KW-0732">Signal</keyword>
<evidence type="ECO:0000256" key="3">
    <source>
        <dbReference type="ARBA" id="ARBA00022989"/>
    </source>
</evidence>
<dbReference type="SUPFAM" id="SSF81321">
    <property type="entry name" value="Family A G protein-coupled receptor-like"/>
    <property type="match status" value="1"/>
</dbReference>
<comment type="subcellular location">
    <subcellularLocation>
        <location evidence="1">Membrane</location>
        <topology evidence="1">Multi-pass membrane protein</topology>
    </subcellularLocation>
</comment>
<keyword evidence="6 11" id="KW-0675">Receptor</keyword>
<keyword evidence="3 8" id="KW-1133">Transmembrane helix</keyword>
<dbReference type="Gene3D" id="1.20.1070.10">
    <property type="entry name" value="Rhodopsin 7-helix transmembrane proteins"/>
    <property type="match status" value="1"/>
</dbReference>
<dbReference type="EMBL" id="KQ761467">
    <property type="protein sequence ID" value="OAD57503.1"/>
    <property type="molecule type" value="Genomic_DNA"/>
</dbReference>
<evidence type="ECO:0000256" key="6">
    <source>
        <dbReference type="ARBA" id="ARBA00023170"/>
    </source>
</evidence>
<dbReference type="InterPro" id="IPR017452">
    <property type="entry name" value="GPCR_Rhodpsn_7TM"/>
</dbReference>
<feature type="chain" id="PRO_5016415279" evidence="9">
    <location>
        <begin position="17"/>
        <end position="108"/>
    </location>
</feature>
<dbReference type="OrthoDB" id="9445642at2759"/>
<protein>
    <submittedName>
        <fullName evidence="11">Neuropeptide Y receptor</fullName>
    </submittedName>
</protein>
<proteinExistence type="predicted"/>
<reference evidence="11 12" key="1">
    <citation type="submission" date="2015-07" db="EMBL/GenBank/DDBJ databases">
        <title>The genome of Eufriesea mexicana.</title>
        <authorList>
            <person name="Pan H."/>
            <person name="Kapheim K."/>
        </authorList>
    </citation>
    <scope>NUCLEOTIDE SEQUENCE [LARGE SCALE GENOMIC DNA]</scope>
    <source>
        <strain evidence="11">0111107269</strain>
        <tissue evidence="11">Whole body</tissue>
    </source>
</reference>
<dbReference type="Proteomes" id="UP000250275">
    <property type="component" value="Unassembled WGS sequence"/>
</dbReference>
<keyword evidence="4" id="KW-0297">G-protein coupled receptor</keyword>